<gene>
    <name evidence="12" type="ORF">MNOR_LOCUS33064</name>
</gene>
<comment type="caution">
    <text evidence="10">Lacks conserved residue(s) required for the propagation of feature annotation.</text>
</comment>
<evidence type="ECO:0000256" key="5">
    <source>
        <dbReference type="ARBA" id="ARBA00022989"/>
    </source>
</evidence>
<dbReference type="EMBL" id="CAXKWB010046562">
    <property type="protein sequence ID" value="CAL4163915.1"/>
    <property type="molecule type" value="Genomic_DNA"/>
</dbReference>
<evidence type="ECO:0000313" key="12">
    <source>
        <dbReference type="EMBL" id="CAL4163915.1"/>
    </source>
</evidence>
<dbReference type="Pfam" id="PF00057">
    <property type="entry name" value="Ldl_recept_a"/>
    <property type="match status" value="3"/>
</dbReference>
<keyword evidence="7 10" id="KW-1015">Disulfide bond</keyword>
<dbReference type="GO" id="GO:0005886">
    <property type="term" value="C:plasma membrane"/>
    <property type="evidence" value="ECO:0007669"/>
    <property type="project" value="TreeGrafter"/>
</dbReference>
<reference evidence="12 13" key="1">
    <citation type="submission" date="2024-05" db="EMBL/GenBank/DDBJ databases">
        <authorList>
            <person name="Wallberg A."/>
        </authorList>
    </citation>
    <scope>NUCLEOTIDE SEQUENCE [LARGE SCALE GENOMIC DNA]</scope>
</reference>
<dbReference type="PRINTS" id="PR00261">
    <property type="entry name" value="LDLRECEPTOR"/>
</dbReference>
<dbReference type="PROSITE" id="PS01209">
    <property type="entry name" value="LDLRA_1"/>
    <property type="match status" value="1"/>
</dbReference>
<dbReference type="SMART" id="SM00192">
    <property type="entry name" value="LDLa"/>
    <property type="match status" value="5"/>
</dbReference>
<evidence type="ECO:0000256" key="2">
    <source>
        <dbReference type="ARBA" id="ARBA00022692"/>
    </source>
</evidence>
<dbReference type="InterPro" id="IPR002172">
    <property type="entry name" value="LDrepeatLR_classA_rpt"/>
</dbReference>
<dbReference type="InterPro" id="IPR051221">
    <property type="entry name" value="LDLR-related"/>
</dbReference>
<feature type="disulfide bond" evidence="10">
    <location>
        <begin position="159"/>
        <end position="177"/>
    </location>
</feature>
<dbReference type="SUPFAM" id="SSF57424">
    <property type="entry name" value="LDL receptor-like module"/>
    <property type="match status" value="5"/>
</dbReference>
<feature type="chain" id="PRO_5043685388" evidence="11">
    <location>
        <begin position="28"/>
        <end position="268"/>
    </location>
</feature>
<dbReference type="GO" id="GO:0043235">
    <property type="term" value="C:receptor complex"/>
    <property type="evidence" value="ECO:0007669"/>
    <property type="project" value="TreeGrafter"/>
</dbReference>
<evidence type="ECO:0000256" key="10">
    <source>
        <dbReference type="PROSITE-ProRule" id="PRU00124"/>
    </source>
</evidence>
<keyword evidence="9" id="KW-0325">Glycoprotein</keyword>
<feature type="disulfide bond" evidence="10">
    <location>
        <begin position="199"/>
        <end position="217"/>
    </location>
</feature>
<evidence type="ECO:0000256" key="11">
    <source>
        <dbReference type="SAM" id="SignalP"/>
    </source>
</evidence>
<keyword evidence="2" id="KW-0812">Transmembrane</keyword>
<keyword evidence="8" id="KW-0675">Receptor</keyword>
<dbReference type="PANTHER" id="PTHR22722">
    <property type="entry name" value="LOW-DENSITY LIPOPROTEIN RECEPTOR-RELATED PROTEIN 2-RELATED"/>
    <property type="match status" value="1"/>
</dbReference>
<evidence type="ECO:0000256" key="7">
    <source>
        <dbReference type="ARBA" id="ARBA00023157"/>
    </source>
</evidence>
<evidence type="ECO:0000256" key="1">
    <source>
        <dbReference type="ARBA" id="ARBA00004167"/>
    </source>
</evidence>
<dbReference type="AlphaFoldDB" id="A0AAV2S986"/>
<feature type="disulfide bond" evidence="10">
    <location>
        <begin position="90"/>
        <end position="105"/>
    </location>
</feature>
<protein>
    <submittedName>
        <fullName evidence="12">Uncharacterized protein</fullName>
    </submittedName>
</protein>
<evidence type="ECO:0000256" key="9">
    <source>
        <dbReference type="ARBA" id="ARBA00023180"/>
    </source>
</evidence>
<evidence type="ECO:0000256" key="3">
    <source>
        <dbReference type="ARBA" id="ARBA00022729"/>
    </source>
</evidence>
<feature type="disulfide bond" evidence="10">
    <location>
        <begin position="211"/>
        <end position="226"/>
    </location>
</feature>
<organism evidence="12 13">
    <name type="scientific">Meganyctiphanes norvegica</name>
    <name type="common">Northern krill</name>
    <name type="synonym">Thysanopoda norvegica</name>
    <dbReference type="NCBI Taxonomy" id="48144"/>
    <lineage>
        <taxon>Eukaryota</taxon>
        <taxon>Metazoa</taxon>
        <taxon>Ecdysozoa</taxon>
        <taxon>Arthropoda</taxon>
        <taxon>Crustacea</taxon>
        <taxon>Multicrustacea</taxon>
        <taxon>Malacostraca</taxon>
        <taxon>Eumalacostraca</taxon>
        <taxon>Eucarida</taxon>
        <taxon>Euphausiacea</taxon>
        <taxon>Euphausiidae</taxon>
        <taxon>Meganyctiphanes</taxon>
    </lineage>
</organism>
<feature type="disulfide bond" evidence="10">
    <location>
        <begin position="113"/>
        <end position="125"/>
    </location>
</feature>
<keyword evidence="4" id="KW-0677">Repeat</keyword>
<evidence type="ECO:0000256" key="6">
    <source>
        <dbReference type="ARBA" id="ARBA00023136"/>
    </source>
</evidence>
<dbReference type="CDD" id="cd00112">
    <property type="entry name" value="LDLa"/>
    <property type="match status" value="3"/>
</dbReference>
<evidence type="ECO:0000313" key="13">
    <source>
        <dbReference type="Proteomes" id="UP001497623"/>
    </source>
</evidence>
<keyword evidence="5" id="KW-1133">Transmembrane helix</keyword>
<evidence type="ECO:0000256" key="8">
    <source>
        <dbReference type="ARBA" id="ARBA00023170"/>
    </source>
</evidence>
<proteinExistence type="predicted"/>
<dbReference type="Proteomes" id="UP001497623">
    <property type="component" value="Unassembled WGS sequence"/>
</dbReference>
<dbReference type="FunFam" id="4.10.400.10:FF:000034">
    <property type="entry name" value="Low-density lipoprotein receptor-related protein 2"/>
    <property type="match status" value="1"/>
</dbReference>
<feature type="non-terminal residue" evidence="12">
    <location>
        <position position="1"/>
    </location>
</feature>
<dbReference type="InterPro" id="IPR023415">
    <property type="entry name" value="LDLR_class-A_CS"/>
</dbReference>
<dbReference type="InterPro" id="IPR036055">
    <property type="entry name" value="LDL_receptor-like_sf"/>
</dbReference>
<feature type="signal peptide" evidence="11">
    <location>
        <begin position="1"/>
        <end position="27"/>
    </location>
</feature>
<feature type="disulfide bond" evidence="10">
    <location>
        <begin position="120"/>
        <end position="138"/>
    </location>
</feature>
<dbReference type="Gene3D" id="4.10.400.10">
    <property type="entry name" value="Low-density Lipoprotein Receptor"/>
    <property type="match status" value="4"/>
</dbReference>
<keyword evidence="13" id="KW-1185">Reference proteome</keyword>
<keyword evidence="6" id="KW-0472">Membrane</keyword>
<evidence type="ECO:0000256" key="4">
    <source>
        <dbReference type="ARBA" id="ARBA00022737"/>
    </source>
</evidence>
<dbReference type="PROSITE" id="PS50068">
    <property type="entry name" value="LDLRA_2"/>
    <property type="match status" value="5"/>
</dbReference>
<sequence>DVINYCKTLANMKLFLLCLLVVAAADAECEWGQRECGDAEGSCIYYRYWCDGVVDPDCTGGEDETDCSSCDEGFIHCESTDICIPQPWFCDGHVDCPGQEDESMCSTPAPGECNEGYFQCRNGQCIHPKFRCDGTHDCLNGFSAEDEQGCTECQTGFHCIEDTCINSDSLCDSFEDCKQGEDETEAVAGCECLPGEFMCSNGDCIPSNWRCNGWLDCYEGSDEIDCDVTTLASRAGGPRMTGPQSHFINKIKKVKEVSRNNRGKRIMN</sequence>
<comment type="caution">
    <text evidence="12">The sequence shown here is derived from an EMBL/GenBank/DDBJ whole genome shotgun (WGS) entry which is preliminary data.</text>
</comment>
<comment type="subcellular location">
    <subcellularLocation>
        <location evidence="1">Membrane</location>
        <topology evidence="1">Single-pass membrane protein</topology>
    </subcellularLocation>
</comment>
<name>A0AAV2S986_MEGNR</name>
<feature type="disulfide bond" evidence="10">
    <location>
        <begin position="192"/>
        <end position="204"/>
    </location>
</feature>
<accession>A0AAV2S986</accession>
<keyword evidence="3 11" id="KW-0732">Signal</keyword>